<dbReference type="AlphaFoldDB" id="A0A645E7C8"/>
<name>A0A645E7C8_9ZZZZ</name>
<sequence length="59" mass="5971">MGVSGQTVGIAHAAPDGGALRKHQQIVPGLDGLHGSFDRLDIVAAPADGKRAHLAHNPA</sequence>
<protein>
    <submittedName>
        <fullName evidence="1">Uncharacterized protein</fullName>
    </submittedName>
</protein>
<proteinExistence type="predicted"/>
<organism evidence="1">
    <name type="scientific">bioreactor metagenome</name>
    <dbReference type="NCBI Taxonomy" id="1076179"/>
    <lineage>
        <taxon>unclassified sequences</taxon>
        <taxon>metagenomes</taxon>
        <taxon>ecological metagenomes</taxon>
    </lineage>
</organism>
<gene>
    <name evidence="1" type="ORF">SDC9_144904</name>
</gene>
<reference evidence="1" key="1">
    <citation type="submission" date="2019-08" db="EMBL/GenBank/DDBJ databases">
        <authorList>
            <person name="Kucharzyk K."/>
            <person name="Murdoch R.W."/>
            <person name="Higgins S."/>
            <person name="Loffler F."/>
        </authorList>
    </citation>
    <scope>NUCLEOTIDE SEQUENCE</scope>
</reference>
<accession>A0A645E7C8</accession>
<evidence type="ECO:0000313" key="1">
    <source>
        <dbReference type="EMBL" id="MPM97727.1"/>
    </source>
</evidence>
<comment type="caution">
    <text evidence="1">The sequence shown here is derived from an EMBL/GenBank/DDBJ whole genome shotgun (WGS) entry which is preliminary data.</text>
</comment>
<dbReference type="EMBL" id="VSSQ01043954">
    <property type="protein sequence ID" value="MPM97727.1"/>
    <property type="molecule type" value="Genomic_DNA"/>
</dbReference>